<evidence type="ECO:0000313" key="3">
    <source>
        <dbReference type="Proteomes" id="UP001497516"/>
    </source>
</evidence>
<dbReference type="AlphaFoldDB" id="A0AAV2GIY4"/>
<feature type="compositionally biased region" description="Basic and acidic residues" evidence="1">
    <location>
        <begin position="251"/>
        <end position="261"/>
    </location>
</feature>
<feature type="region of interest" description="Disordered" evidence="1">
    <location>
        <begin position="130"/>
        <end position="312"/>
    </location>
</feature>
<organism evidence="2 3">
    <name type="scientific">Linum trigynum</name>
    <dbReference type="NCBI Taxonomy" id="586398"/>
    <lineage>
        <taxon>Eukaryota</taxon>
        <taxon>Viridiplantae</taxon>
        <taxon>Streptophyta</taxon>
        <taxon>Embryophyta</taxon>
        <taxon>Tracheophyta</taxon>
        <taxon>Spermatophyta</taxon>
        <taxon>Magnoliopsida</taxon>
        <taxon>eudicotyledons</taxon>
        <taxon>Gunneridae</taxon>
        <taxon>Pentapetalae</taxon>
        <taxon>rosids</taxon>
        <taxon>fabids</taxon>
        <taxon>Malpighiales</taxon>
        <taxon>Linaceae</taxon>
        <taxon>Linum</taxon>
    </lineage>
</organism>
<dbReference type="Proteomes" id="UP001497516">
    <property type="component" value="Chromosome 9"/>
</dbReference>
<protein>
    <submittedName>
        <fullName evidence="2">Uncharacterized protein</fullName>
    </submittedName>
</protein>
<dbReference type="EMBL" id="OZ034822">
    <property type="protein sequence ID" value="CAL1410614.1"/>
    <property type="molecule type" value="Genomic_DNA"/>
</dbReference>
<evidence type="ECO:0000256" key="1">
    <source>
        <dbReference type="SAM" id="MobiDB-lite"/>
    </source>
</evidence>
<accession>A0AAV2GIY4</accession>
<gene>
    <name evidence="2" type="ORF">LTRI10_LOCUS50017</name>
</gene>
<sequence>MSSSKLSNLSWAELRDRARRIGRRWSSEELPTGNATTAEEQLSVVQVDSEGEVERRAEKLNVEEVLEIEPPATEELPNVTNKQQQLSTASVTTTATSLPTLFAAVGQSSKAADGTFAVVSVEEGVPASSILVPDSEKTNALEEEIQTEGLEGRPTPRHVASWRSRKKPKTDEEESGAAASAIPTTPNDIGGLPMSPPATVKEVCSSMEAGMETKMASPGNDSKDSSANEVDEDGSLSLPIEGEPQSQLKRNPPEMEKERGSVELPRALPEVERKEAVDGGTLYPSRKKKKKWKPERGVGTNRRLQAGPTKGRRVISLSLRGARRLSAVPLAVMKVRKSMLETGGTERSVAALSTLPGRRMSAPLAKKLEEANHDVGYQRGCEAEEQMRRVSATVTRIAQTPRSAVVEPTE</sequence>
<name>A0AAV2GIY4_9ROSI</name>
<reference evidence="2 3" key="1">
    <citation type="submission" date="2024-04" db="EMBL/GenBank/DDBJ databases">
        <authorList>
            <person name="Fracassetti M."/>
        </authorList>
    </citation>
    <scope>NUCLEOTIDE SEQUENCE [LARGE SCALE GENOMIC DNA]</scope>
</reference>
<keyword evidence="3" id="KW-1185">Reference proteome</keyword>
<proteinExistence type="predicted"/>
<evidence type="ECO:0000313" key="2">
    <source>
        <dbReference type="EMBL" id="CAL1410614.1"/>
    </source>
</evidence>